<gene>
    <name evidence="1" type="ORF">HPB48_012246</name>
</gene>
<sequence>MKKTTVTVARTEATAPTEHLEVGAIHDAPPNGNVENSEPRVPAEPSAIRDVWASNLDDAFDTIMYLIPTALVRPDDPDLVSTLYQYSLVRDNVNMLMILIQLDFPFQDEDG</sequence>
<dbReference type="AlphaFoldDB" id="A0A9J6G7R0"/>
<keyword evidence="2" id="KW-1185">Reference proteome</keyword>
<proteinExistence type="predicted"/>
<comment type="caution">
    <text evidence="1">The sequence shown here is derived from an EMBL/GenBank/DDBJ whole genome shotgun (WGS) entry which is preliminary data.</text>
</comment>
<accession>A0A9J6G7R0</accession>
<reference evidence="1 2" key="1">
    <citation type="journal article" date="2020" name="Cell">
        <title>Large-Scale Comparative Analyses of Tick Genomes Elucidate Their Genetic Diversity and Vector Capacities.</title>
        <authorList>
            <consortium name="Tick Genome and Microbiome Consortium (TIGMIC)"/>
            <person name="Jia N."/>
            <person name="Wang J."/>
            <person name="Shi W."/>
            <person name="Du L."/>
            <person name="Sun Y."/>
            <person name="Zhan W."/>
            <person name="Jiang J.F."/>
            <person name="Wang Q."/>
            <person name="Zhang B."/>
            <person name="Ji P."/>
            <person name="Bell-Sakyi L."/>
            <person name="Cui X.M."/>
            <person name="Yuan T.T."/>
            <person name="Jiang B.G."/>
            <person name="Yang W.F."/>
            <person name="Lam T.T."/>
            <person name="Chang Q.C."/>
            <person name="Ding S.J."/>
            <person name="Wang X.J."/>
            <person name="Zhu J.G."/>
            <person name="Ruan X.D."/>
            <person name="Zhao L."/>
            <person name="Wei J.T."/>
            <person name="Ye R.Z."/>
            <person name="Que T.C."/>
            <person name="Du C.H."/>
            <person name="Zhou Y.H."/>
            <person name="Cheng J.X."/>
            <person name="Dai P.F."/>
            <person name="Guo W.B."/>
            <person name="Han X.H."/>
            <person name="Huang E.J."/>
            <person name="Li L.F."/>
            <person name="Wei W."/>
            <person name="Gao Y.C."/>
            <person name="Liu J.Z."/>
            <person name="Shao H.Z."/>
            <person name="Wang X."/>
            <person name="Wang C.C."/>
            <person name="Yang T.C."/>
            <person name="Huo Q.B."/>
            <person name="Li W."/>
            <person name="Chen H.Y."/>
            <person name="Chen S.E."/>
            <person name="Zhou L.G."/>
            <person name="Ni X.B."/>
            <person name="Tian J.H."/>
            <person name="Sheng Y."/>
            <person name="Liu T."/>
            <person name="Pan Y.S."/>
            <person name="Xia L.Y."/>
            <person name="Li J."/>
            <person name="Zhao F."/>
            <person name="Cao W.C."/>
        </authorList>
    </citation>
    <scope>NUCLEOTIDE SEQUENCE [LARGE SCALE GENOMIC DNA]</scope>
    <source>
        <strain evidence="1">HaeL-2018</strain>
    </source>
</reference>
<evidence type="ECO:0000313" key="2">
    <source>
        <dbReference type="Proteomes" id="UP000821853"/>
    </source>
</evidence>
<name>A0A9J6G7R0_HAELO</name>
<dbReference type="Proteomes" id="UP000821853">
    <property type="component" value="Chromosome 3"/>
</dbReference>
<dbReference type="VEuPathDB" id="VectorBase:HLOH_056063"/>
<evidence type="ECO:0000313" key="1">
    <source>
        <dbReference type="EMBL" id="KAH9370943.1"/>
    </source>
</evidence>
<protein>
    <submittedName>
        <fullName evidence="1">Uncharacterized protein</fullName>
    </submittedName>
</protein>
<organism evidence="1 2">
    <name type="scientific">Haemaphysalis longicornis</name>
    <name type="common">Bush tick</name>
    <dbReference type="NCBI Taxonomy" id="44386"/>
    <lineage>
        <taxon>Eukaryota</taxon>
        <taxon>Metazoa</taxon>
        <taxon>Ecdysozoa</taxon>
        <taxon>Arthropoda</taxon>
        <taxon>Chelicerata</taxon>
        <taxon>Arachnida</taxon>
        <taxon>Acari</taxon>
        <taxon>Parasitiformes</taxon>
        <taxon>Ixodida</taxon>
        <taxon>Ixodoidea</taxon>
        <taxon>Ixodidae</taxon>
        <taxon>Haemaphysalinae</taxon>
        <taxon>Haemaphysalis</taxon>
    </lineage>
</organism>
<dbReference type="EMBL" id="JABSTR010000005">
    <property type="protein sequence ID" value="KAH9370943.1"/>
    <property type="molecule type" value="Genomic_DNA"/>
</dbReference>